<keyword evidence="2" id="KW-1185">Reference proteome</keyword>
<proteinExistence type="predicted"/>
<gene>
    <name evidence="1" type="ORF">QAD02_011277</name>
</gene>
<reference evidence="1" key="1">
    <citation type="submission" date="2023-04" db="EMBL/GenBank/DDBJ databases">
        <title>A chromosome-level genome assembly of the parasitoid wasp Eretmocerus hayati.</title>
        <authorList>
            <person name="Zhong Y."/>
            <person name="Liu S."/>
            <person name="Liu Y."/>
        </authorList>
    </citation>
    <scope>NUCLEOTIDE SEQUENCE</scope>
    <source>
        <strain evidence="1">ZJU_SS_LIU_2023</strain>
    </source>
</reference>
<accession>A0ACC2NY15</accession>
<dbReference type="EMBL" id="CM056742">
    <property type="protein sequence ID" value="KAJ8675491.1"/>
    <property type="molecule type" value="Genomic_DNA"/>
</dbReference>
<name>A0ACC2NY15_9HYME</name>
<evidence type="ECO:0000313" key="2">
    <source>
        <dbReference type="Proteomes" id="UP001239111"/>
    </source>
</evidence>
<comment type="caution">
    <text evidence="1">The sequence shown here is derived from an EMBL/GenBank/DDBJ whole genome shotgun (WGS) entry which is preliminary data.</text>
</comment>
<organism evidence="1 2">
    <name type="scientific">Eretmocerus hayati</name>
    <dbReference type="NCBI Taxonomy" id="131215"/>
    <lineage>
        <taxon>Eukaryota</taxon>
        <taxon>Metazoa</taxon>
        <taxon>Ecdysozoa</taxon>
        <taxon>Arthropoda</taxon>
        <taxon>Hexapoda</taxon>
        <taxon>Insecta</taxon>
        <taxon>Pterygota</taxon>
        <taxon>Neoptera</taxon>
        <taxon>Endopterygota</taxon>
        <taxon>Hymenoptera</taxon>
        <taxon>Apocrita</taxon>
        <taxon>Proctotrupomorpha</taxon>
        <taxon>Chalcidoidea</taxon>
        <taxon>Aphelinidae</taxon>
        <taxon>Aphelininae</taxon>
        <taxon>Eretmocerus</taxon>
    </lineage>
</organism>
<sequence length="312" mass="34688">MLLNGISNVEKDIRDAARLVNNVVSQVQSAASSVTLSIKGNVNLTYKIRKSLVSSTLTKITHDIEQSQNLTGKAVDILNKEVLNRISKLLFIVQLANDSSSSRIEDLIDAQNKIIADATPCFKIFFISLGGDEEVMEQAQELKKNHESNLNEMLVVTKALADYLESVQERWKETKAECEAELTTLGFTGGKARNAITYFESTIALESEFTASEKDMIEVSDNFVKTMQQLRTELDKAYGDFSPLRYTRSITDQSRPRIDSSVSDDNNNDTDVTALVTVKSQDSCCSIFLADISGVLSYECEHPREDSVTWDG</sequence>
<evidence type="ECO:0000313" key="1">
    <source>
        <dbReference type="EMBL" id="KAJ8675491.1"/>
    </source>
</evidence>
<dbReference type="Proteomes" id="UP001239111">
    <property type="component" value="Chromosome 2"/>
</dbReference>
<protein>
    <submittedName>
        <fullName evidence="1">Uncharacterized protein</fullName>
    </submittedName>
</protein>